<comment type="function">
    <text evidence="4">Involved in correct processing of both the 5' and 3' ends of 23S rRNA precursor. Processes 30S rRNA precursor transcript even in absence of ribonuclease 3 (Rnc); Rnc processes 30S rRNA into smaller rRNA precursors.</text>
</comment>
<dbReference type="Pfam" id="PF00636">
    <property type="entry name" value="Ribonuclease_3"/>
    <property type="match status" value="1"/>
</dbReference>
<organism evidence="6 7">
    <name type="scientific">Aliicoccus persicus</name>
    <dbReference type="NCBI Taxonomy" id="930138"/>
    <lineage>
        <taxon>Bacteria</taxon>
        <taxon>Bacillati</taxon>
        <taxon>Bacillota</taxon>
        <taxon>Bacilli</taxon>
        <taxon>Bacillales</taxon>
        <taxon>Staphylococcaceae</taxon>
        <taxon>Aliicoccus</taxon>
    </lineage>
</organism>
<dbReference type="GO" id="GO:0019843">
    <property type="term" value="F:rRNA binding"/>
    <property type="evidence" value="ECO:0007669"/>
    <property type="project" value="UniProtKB-UniRule"/>
</dbReference>
<dbReference type="GO" id="GO:0005737">
    <property type="term" value="C:cytoplasm"/>
    <property type="evidence" value="ECO:0007669"/>
    <property type="project" value="UniProtKB-SubCell"/>
</dbReference>
<dbReference type="AlphaFoldDB" id="A0A921DWU5"/>
<evidence type="ECO:0000256" key="4">
    <source>
        <dbReference type="HAMAP-Rule" id="MF_01468"/>
    </source>
</evidence>
<reference evidence="6" key="1">
    <citation type="journal article" date="2021" name="PeerJ">
        <title>Extensive microbial diversity within the chicken gut microbiome revealed by metagenomics and culture.</title>
        <authorList>
            <person name="Gilroy R."/>
            <person name="Ravi A."/>
            <person name="Getino M."/>
            <person name="Pursley I."/>
            <person name="Horton D.L."/>
            <person name="Alikhan N.F."/>
            <person name="Baker D."/>
            <person name="Gharbi K."/>
            <person name="Hall N."/>
            <person name="Watson M."/>
            <person name="Adriaenssens E.M."/>
            <person name="Foster-Nyarko E."/>
            <person name="Jarju S."/>
            <person name="Secka A."/>
            <person name="Antonio M."/>
            <person name="Oren A."/>
            <person name="Chaudhuri R.R."/>
            <person name="La Ragione R."/>
            <person name="Hildebrand F."/>
            <person name="Pallen M.J."/>
        </authorList>
    </citation>
    <scope>NUCLEOTIDE SEQUENCE</scope>
    <source>
        <strain evidence="6">6019</strain>
    </source>
</reference>
<dbReference type="PIRSF" id="PIRSF005520">
    <property type="entry name" value="UCP005520"/>
    <property type="match status" value="1"/>
</dbReference>
<evidence type="ECO:0000313" key="6">
    <source>
        <dbReference type="EMBL" id="HJE19597.1"/>
    </source>
</evidence>
<keyword evidence="4" id="KW-0694">RNA-binding</keyword>
<dbReference type="GO" id="GO:0006364">
    <property type="term" value="P:rRNA processing"/>
    <property type="evidence" value="ECO:0007669"/>
    <property type="project" value="UniProtKB-UniRule"/>
</dbReference>
<comment type="similarity">
    <text evidence="4">Belongs to the MrnC RNase family.</text>
</comment>
<evidence type="ECO:0000259" key="5">
    <source>
        <dbReference type="Pfam" id="PF00636"/>
    </source>
</evidence>
<comment type="subunit">
    <text evidence="4">Homodimer.</text>
</comment>
<reference evidence="6" key="2">
    <citation type="submission" date="2021-09" db="EMBL/GenBank/DDBJ databases">
        <authorList>
            <person name="Gilroy R."/>
        </authorList>
    </citation>
    <scope>NUCLEOTIDE SEQUENCE</scope>
    <source>
        <strain evidence="6">6019</strain>
    </source>
</reference>
<keyword evidence="2 4" id="KW-0255">Endonuclease</keyword>
<dbReference type="Gene3D" id="1.10.1520.10">
    <property type="entry name" value="Ribonuclease III domain"/>
    <property type="match status" value="1"/>
</dbReference>
<keyword evidence="1 4" id="KW-0540">Nuclease</keyword>
<dbReference type="HAMAP" id="MF_01468">
    <property type="entry name" value="RNase_Mini_III"/>
    <property type="match status" value="1"/>
</dbReference>
<sequence length="131" mass="15237">MDKEKRAMMNLVSIAQVGDAVYAARIRTLLLRLHPYSKPNALHQKYATIESARFQAKCLEYLIEIDFFDADELDIINRAKNKSTQTRAKNASKEEYRLATALEAIIGYYKMDQNDDRLHEIFEIIYEKCGE</sequence>
<evidence type="ECO:0000256" key="3">
    <source>
        <dbReference type="ARBA" id="ARBA00022801"/>
    </source>
</evidence>
<keyword evidence="4" id="KW-0690">Ribosome biogenesis</keyword>
<accession>A0A921DWU5</accession>
<keyword evidence="4" id="KW-0963">Cytoplasm</keyword>
<dbReference type="EC" id="3.1.26.-" evidence="4"/>
<dbReference type="InterPro" id="IPR000999">
    <property type="entry name" value="RNase_III_dom"/>
</dbReference>
<dbReference type="InterPro" id="IPR036389">
    <property type="entry name" value="RNase_III_sf"/>
</dbReference>
<dbReference type="PANTHER" id="PTHR34276">
    <property type="entry name" value="MINI-RIBONUCLEASE 3"/>
    <property type="match status" value="1"/>
</dbReference>
<feature type="domain" description="RNase III" evidence="5">
    <location>
        <begin position="15"/>
        <end position="113"/>
    </location>
</feature>
<dbReference type="SUPFAM" id="SSF69065">
    <property type="entry name" value="RNase III domain-like"/>
    <property type="match status" value="1"/>
</dbReference>
<dbReference type="InterPro" id="IPR008226">
    <property type="entry name" value="Mini3_fam"/>
</dbReference>
<evidence type="ECO:0000313" key="7">
    <source>
        <dbReference type="Proteomes" id="UP000763505"/>
    </source>
</evidence>
<keyword evidence="4" id="KW-0698">rRNA processing</keyword>
<dbReference type="PANTHER" id="PTHR34276:SF1">
    <property type="entry name" value="MINI-RIBONUCLEASE 3"/>
    <property type="match status" value="1"/>
</dbReference>
<feature type="active site" evidence="4">
    <location>
        <position position="19"/>
    </location>
</feature>
<proteinExistence type="inferred from homology"/>
<evidence type="ECO:0000256" key="1">
    <source>
        <dbReference type="ARBA" id="ARBA00022722"/>
    </source>
</evidence>
<keyword evidence="4" id="KW-0699">rRNA-binding</keyword>
<keyword evidence="3 4" id="KW-0378">Hydrolase</keyword>
<keyword evidence="4" id="KW-0460">Magnesium</keyword>
<dbReference type="GO" id="GO:0004525">
    <property type="term" value="F:ribonuclease III activity"/>
    <property type="evidence" value="ECO:0007669"/>
    <property type="project" value="InterPro"/>
</dbReference>
<name>A0A921DWU5_9STAP</name>
<evidence type="ECO:0000256" key="2">
    <source>
        <dbReference type="ARBA" id="ARBA00022759"/>
    </source>
</evidence>
<comment type="cofactor">
    <cofactor evidence="4">
        <name>Mg(2+)</name>
        <dbReference type="ChEBI" id="CHEBI:18420"/>
    </cofactor>
</comment>
<gene>
    <name evidence="4" type="primary">mrnC</name>
    <name evidence="6" type="ORF">K8V35_04525</name>
</gene>
<comment type="caution">
    <text evidence="6">The sequence shown here is derived from an EMBL/GenBank/DDBJ whole genome shotgun (WGS) entry which is preliminary data.</text>
</comment>
<protein>
    <recommendedName>
        <fullName evidence="4">Mini-ribonuclease 3</fullName>
        <shortName evidence="4">Mini-3</shortName>
        <shortName evidence="4">Mini-RNase 3</shortName>
        <ecNumber evidence="4">3.1.26.-</ecNumber>
    </recommendedName>
    <alternativeName>
        <fullName evidence="4">Mini-RNase III</fullName>
        <shortName evidence="4">Mini-III</shortName>
    </alternativeName>
</protein>
<dbReference type="EMBL" id="DYYI01000047">
    <property type="protein sequence ID" value="HJE19597.1"/>
    <property type="molecule type" value="Genomic_DNA"/>
</dbReference>
<dbReference type="Proteomes" id="UP000763505">
    <property type="component" value="Unassembled WGS sequence"/>
</dbReference>
<comment type="subcellular location">
    <subcellularLocation>
        <location evidence="4">Cytoplasm</location>
    </subcellularLocation>
</comment>